<dbReference type="PRINTS" id="PR00756">
    <property type="entry name" value="ALADIPTASE"/>
</dbReference>
<comment type="similarity">
    <text evidence="3">Belongs to the peptidase M1 family.</text>
</comment>
<comment type="cofactor">
    <cofactor evidence="2">
        <name>Zn(2+)</name>
        <dbReference type="ChEBI" id="CHEBI:29105"/>
    </cofactor>
</comment>
<proteinExistence type="inferred from homology"/>
<dbReference type="Gene3D" id="1.10.390.10">
    <property type="entry name" value="Neutral Protease Domain 2"/>
    <property type="match status" value="1"/>
</dbReference>
<protein>
    <recommendedName>
        <fullName evidence="5">Aminopeptidase N</fullName>
        <ecNumber evidence="4">3.4.11.2</ecNumber>
    </recommendedName>
    <alternativeName>
        <fullName evidence="11">Alanine aminopeptidase</fullName>
    </alternativeName>
    <alternativeName>
        <fullName evidence="12">Lysyl aminopeptidase</fullName>
    </alternativeName>
</protein>
<name>A0A6I4NU55_9MICO</name>
<dbReference type="InterPro" id="IPR013783">
    <property type="entry name" value="Ig-like_fold"/>
</dbReference>
<evidence type="ECO:0000259" key="14">
    <source>
        <dbReference type="Pfam" id="PF01433"/>
    </source>
</evidence>
<dbReference type="Gene3D" id="2.60.40.10">
    <property type="entry name" value="Immunoglobulins"/>
    <property type="match status" value="1"/>
</dbReference>
<evidence type="ECO:0000256" key="7">
    <source>
        <dbReference type="ARBA" id="ARBA00022723"/>
    </source>
</evidence>
<dbReference type="PROSITE" id="PS51318">
    <property type="entry name" value="TAT"/>
    <property type="match status" value="1"/>
</dbReference>
<accession>A0A6I4NU55</accession>
<dbReference type="GO" id="GO:0016285">
    <property type="term" value="F:alanyl aminopeptidase activity"/>
    <property type="evidence" value="ECO:0007669"/>
    <property type="project" value="UniProtKB-EC"/>
</dbReference>
<evidence type="ECO:0000256" key="12">
    <source>
        <dbReference type="ARBA" id="ARBA00031533"/>
    </source>
</evidence>
<dbReference type="InterPro" id="IPR014782">
    <property type="entry name" value="Peptidase_M1_dom"/>
</dbReference>
<evidence type="ECO:0000256" key="2">
    <source>
        <dbReference type="ARBA" id="ARBA00001947"/>
    </source>
</evidence>
<evidence type="ECO:0000313" key="15">
    <source>
        <dbReference type="EMBL" id="MWB97773.1"/>
    </source>
</evidence>
<feature type="signal peptide" evidence="13">
    <location>
        <begin position="1"/>
        <end position="36"/>
    </location>
</feature>
<organism evidence="15 16">
    <name type="scientific">Agromyces seonyuensis</name>
    <dbReference type="NCBI Taxonomy" id="2662446"/>
    <lineage>
        <taxon>Bacteria</taxon>
        <taxon>Bacillati</taxon>
        <taxon>Actinomycetota</taxon>
        <taxon>Actinomycetes</taxon>
        <taxon>Micrococcales</taxon>
        <taxon>Microbacteriaceae</taxon>
        <taxon>Agromyces</taxon>
    </lineage>
</organism>
<dbReference type="CDD" id="cd09603">
    <property type="entry name" value="M1_APN_like"/>
    <property type="match status" value="1"/>
</dbReference>
<feature type="chain" id="PRO_5026132865" description="Aminopeptidase N" evidence="13">
    <location>
        <begin position="37"/>
        <end position="828"/>
    </location>
</feature>
<comment type="catalytic activity">
    <reaction evidence="1">
        <text>Release of an N-terminal amino acid, Xaa-|-Yaa- from a peptide, amide or arylamide. Xaa is preferably Ala, but may be most amino acids including Pro (slow action). When a terminal hydrophobic residue is followed by a prolyl residue, the two may be released as an intact Xaa-Pro dipeptide.</text>
        <dbReference type="EC" id="3.4.11.2"/>
    </reaction>
</comment>
<keyword evidence="9" id="KW-0862">Zinc</keyword>
<dbReference type="RefSeq" id="WP_160423119.1">
    <property type="nucleotide sequence ID" value="NZ_WSTA01000012.1"/>
</dbReference>
<evidence type="ECO:0000256" key="8">
    <source>
        <dbReference type="ARBA" id="ARBA00022801"/>
    </source>
</evidence>
<gene>
    <name evidence="15" type="ORF">GB864_04300</name>
</gene>
<evidence type="ECO:0000313" key="16">
    <source>
        <dbReference type="Proteomes" id="UP000438182"/>
    </source>
</evidence>
<dbReference type="Proteomes" id="UP000438182">
    <property type="component" value="Unassembled WGS sequence"/>
</dbReference>
<dbReference type="GO" id="GO:0008237">
    <property type="term" value="F:metallopeptidase activity"/>
    <property type="evidence" value="ECO:0007669"/>
    <property type="project" value="UniProtKB-KW"/>
</dbReference>
<dbReference type="AlphaFoldDB" id="A0A6I4NU55"/>
<dbReference type="SUPFAM" id="SSF55486">
    <property type="entry name" value="Metalloproteases ('zincins'), catalytic domain"/>
    <property type="match status" value="1"/>
</dbReference>
<dbReference type="EC" id="3.4.11.2" evidence="4"/>
<dbReference type="InterPro" id="IPR006311">
    <property type="entry name" value="TAT_signal"/>
</dbReference>
<evidence type="ECO:0000256" key="6">
    <source>
        <dbReference type="ARBA" id="ARBA00022670"/>
    </source>
</evidence>
<keyword evidence="16" id="KW-1185">Reference proteome</keyword>
<evidence type="ECO:0000256" key="11">
    <source>
        <dbReference type="ARBA" id="ARBA00029811"/>
    </source>
</evidence>
<keyword evidence="6" id="KW-0645">Protease</keyword>
<dbReference type="EMBL" id="WSTA01000012">
    <property type="protein sequence ID" value="MWB97773.1"/>
    <property type="molecule type" value="Genomic_DNA"/>
</dbReference>
<keyword evidence="8" id="KW-0378">Hydrolase</keyword>
<dbReference type="InterPro" id="IPR027268">
    <property type="entry name" value="Peptidase_M4/M1_CTD_sf"/>
</dbReference>
<evidence type="ECO:0000256" key="10">
    <source>
        <dbReference type="ARBA" id="ARBA00023049"/>
    </source>
</evidence>
<keyword evidence="7" id="KW-0479">Metal-binding</keyword>
<dbReference type="GO" id="GO:0006508">
    <property type="term" value="P:proteolysis"/>
    <property type="evidence" value="ECO:0007669"/>
    <property type="project" value="UniProtKB-KW"/>
</dbReference>
<evidence type="ECO:0000256" key="4">
    <source>
        <dbReference type="ARBA" id="ARBA00012564"/>
    </source>
</evidence>
<dbReference type="PANTHER" id="PTHR11533">
    <property type="entry name" value="PROTEASE M1 ZINC METALLOPROTEASE"/>
    <property type="match status" value="1"/>
</dbReference>
<reference evidence="15 16" key="1">
    <citation type="submission" date="2019-12" db="EMBL/GenBank/DDBJ databases">
        <authorList>
            <person name="Kim Y.S."/>
        </authorList>
    </citation>
    <scope>NUCLEOTIDE SEQUENCE [LARGE SCALE GENOMIC DNA]</scope>
    <source>
        <strain evidence="15 16">MMS17-SY077</strain>
    </source>
</reference>
<comment type="caution">
    <text evidence="15">The sequence shown here is derived from an EMBL/GenBank/DDBJ whole genome shotgun (WGS) entry which is preliminary data.</text>
</comment>
<feature type="domain" description="Peptidase M1 membrane alanine aminopeptidase" evidence="14">
    <location>
        <begin position="358"/>
        <end position="504"/>
    </location>
</feature>
<dbReference type="InterPro" id="IPR050344">
    <property type="entry name" value="Peptidase_M1_aminopeptidases"/>
</dbReference>
<evidence type="ECO:0000256" key="13">
    <source>
        <dbReference type="SAM" id="SignalP"/>
    </source>
</evidence>
<dbReference type="GO" id="GO:0005975">
    <property type="term" value="P:carbohydrate metabolic process"/>
    <property type="evidence" value="ECO:0007669"/>
    <property type="project" value="UniProtKB-ARBA"/>
</dbReference>
<dbReference type="InterPro" id="IPR042097">
    <property type="entry name" value="Aminopeptidase_N-like_N_sf"/>
</dbReference>
<dbReference type="Gene3D" id="2.60.40.1730">
    <property type="entry name" value="tricorn interacting facor f3 domain"/>
    <property type="match status" value="1"/>
</dbReference>
<dbReference type="Pfam" id="PF01433">
    <property type="entry name" value="Peptidase_M1"/>
    <property type="match status" value="1"/>
</dbReference>
<evidence type="ECO:0000256" key="5">
    <source>
        <dbReference type="ARBA" id="ARBA00015611"/>
    </source>
</evidence>
<dbReference type="InterPro" id="IPR001930">
    <property type="entry name" value="Peptidase_M1"/>
</dbReference>
<evidence type="ECO:0000256" key="1">
    <source>
        <dbReference type="ARBA" id="ARBA00000098"/>
    </source>
</evidence>
<dbReference type="GO" id="GO:0008270">
    <property type="term" value="F:zinc ion binding"/>
    <property type="evidence" value="ECO:0007669"/>
    <property type="project" value="InterPro"/>
</dbReference>
<sequence length="828" mass="85897">MTPIAQARSPRRRLLGLAVPLVLAAGVIAAPAAAFAADDPVDGARTSTDPMFPNVGNGGYDALDYDVRLAWTPDAAQSGQYIAGSIVATSTMTAKALQPLKSFSLDFEGLQVDSVLVNGVPAAWERDVDAAAIKFKLVVTPATPVSGEFTVAVAYHGVPSSHTDLDGSSEGWNRTADGATMLGQPIGNMTGYPHNNTPSDKATYTFGIDIPTTLNNVAGNAPGAGAAVSNGELVSKTASADGTRTTWVWEQTKPMASELAVVSIGKYDVIESQVALSDGSSIPAWSFMDSALSATNKATITTRVGQLGPIIRNLESLYGPYPGKSAGVIVDTVPGGISYALETQDRSFFPSTNSVAGSTLIHELVHQWYGNNVAPTTWTDIWIGEGMATWGPAYYNSSEGFGTAANPTELTYFNSWNNLAATSPNWSIAPGLQTDSAELYEYQTYTRGAQFWAALRVAIGDDAFFDLIREWQVRYGGTSKTGADLKALAEELSGRDLTALWQDWILESGKPAWPEKLSLSLASSPAEGFVPAGQTVSYTLTATNTGRVPLGTSVATVDVAGLLGQASIDPAGLPAGLTLDGTTLTWAVPAVAASPAAPQSATATFTATVKSTATGGPLTAVAKVATLGGTCVACTSTLSVPDTQRPTASLVSPTTAGPFSALSLRVDATDNLGLARIVANVYQGSTLVKSTQTKVADGATSGTHTATVSLPDGSYTIKYNSQDLAGNISATSTFAVTLDSTKPTATVKDGTSFTSPAAGPYDVVSFKLYDAGKIDKVVLNGTVKDLSDNAWSDVNFVKPGVFGAVRGTNTLVVHDVAGNVSTVVFELR</sequence>
<keyword evidence="10" id="KW-0482">Metalloprotease</keyword>
<dbReference type="SUPFAM" id="SSF63737">
    <property type="entry name" value="Leukotriene A4 hydrolase N-terminal domain"/>
    <property type="match status" value="1"/>
</dbReference>
<keyword evidence="13" id="KW-0732">Signal</keyword>
<evidence type="ECO:0000256" key="3">
    <source>
        <dbReference type="ARBA" id="ARBA00010136"/>
    </source>
</evidence>
<evidence type="ECO:0000256" key="9">
    <source>
        <dbReference type="ARBA" id="ARBA00022833"/>
    </source>
</evidence>